<organism evidence="2 3">
    <name type="scientific">Sphaerisporangium aureirubrum</name>
    <dbReference type="NCBI Taxonomy" id="1544736"/>
    <lineage>
        <taxon>Bacteria</taxon>
        <taxon>Bacillati</taxon>
        <taxon>Actinomycetota</taxon>
        <taxon>Actinomycetes</taxon>
        <taxon>Streptosporangiales</taxon>
        <taxon>Streptosporangiaceae</taxon>
        <taxon>Sphaerisporangium</taxon>
    </lineage>
</organism>
<dbReference type="RefSeq" id="WP_380747005.1">
    <property type="nucleotide sequence ID" value="NZ_JBHSRF010000003.1"/>
</dbReference>
<sequence length="366" mass="38612">MRKLRDVLLRMLCLVSVLTAGVTAANPSAHAAAPDRWGFAVVDVTSGVPSLSHEAGSWPTGSTVTVAAIATGQVFVRFPQIGIPFGGVVHVTAITQEPKWCQVQQWGPWGADEGVAVQCYRYGGTPEFTSFSVVFSESSGRLNAPQAFGYIHSEPVSGGDPVASSYNSMGVTNRVTRVAPGLWQVTLPGLGSAAQTGGFQVTAVNAVRPARCKPASWTPSTTAHTLYVICHDATTTRIDTGWTLTYQRERAITGGALPPTTFAYTFDKLPTTPGPYSPTPAAINYNSLASTNDIRTAGPGLRLVTFPAVGSLPDNVQATAYGVNPEYCNLLATWTTTGGTATVHDACYNGLTRSDQSSFVTYVSAR</sequence>
<dbReference type="Proteomes" id="UP001596137">
    <property type="component" value="Unassembled WGS sequence"/>
</dbReference>
<evidence type="ECO:0000313" key="3">
    <source>
        <dbReference type="Proteomes" id="UP001596137"/>
    </source>
</evidence>
<reference evidence="3" key="1">
    <citation type="journal article" date="2019" name="Int. J. Syst. Evol. Microbiol.">
        <title>The Global Catalogue of Microorganisms (GCM) 10K type strain sequencing project: providing services to taxonomists for standard genome sequencing and annotation.</title>
        <authorList>
            <consortium name="The Broad Institute Genomics Platform"/>
            <consortium name="The Broad Institute Genome Sequencing Center for Infectious Disease"/>
            <person name="Wu L."/>
            <person name="Ma J."/>
        </authorList>
    </citation>
    <scope>NUCLEOTIDE SEQUENCE [LARGE SCALE GENOMIC DNA]</scope>
    <source>
        <strain evidence="3">JCM 30346</strain>
    </source>
</reference>
<keyword evidence="3" id="KW-1185">Reference proteome</keyword>
<comment type="caution">
    <text evidence="2">The sequence shown here is derived from an EMBL/GenBank/DDBJ whole genome shotgun (WGS) entry which is preliminary data.</text>
</comment>
<gene>
    <name evidence="2" type="ORF">ACFP1K_03610</name>
</gene>
<keyword evidence="1" id="KW-0732">Signal</keyword>
<feature type="chain" id="PRO_5046557456" evidence="1">
    <location>
        <begin position="32"/>
        <end position="366"/>
    </location>
</feature>
<proteinExistence type="predicted"/>
<accession>A0ABW1NA17</accession>
<evidence type="ECO:0000256" key="1">
    <source>
        <dbReference type="SAM" id="SignalP"/>
    </source>
</evidence>
<evidence type="ECO:0000313" key="2">
    <source>
        <dbReference type="EMBL" id="MFC6080230.1"/>
    </source>
</evidence>
<dbReference type="EMBL" id="JBHSRF010000003">
    <property type="protein sequence ID" value="MFC6080230.1"/>
    <property type="molecule type" value="Genomic_DNA"/>
</dbReference>
<protein>
    <submittedName>
        <fullName evidence="2">Uncharacterized protein</fullName>
    </submittedName>
</protein>
<feature type="signal peptide" evidence="1">
    <location>
        <begin position="1"/>
        <end position="31"/>
    </location>
</feature>
<name>A0ABW1NA17_9ACTN</name>